<keyword evidence="1" id="KW-0175">Coiled coil</keyword>
<feature type="non-terminal residue" evidence="2">
    <location>
        <position position="1"/>
    </location>
</feature>
<gene>
    <name evidence="2" type="primary">BAG2</name>
</gene>
<dbReference type="EMBL" id="GALX01001775">
    <property type="protein sequence ID" value="JAB66691.1"/>
    <property type="molecule type" value="Transcribed_RNA"/>
</dbReference>
<organism evidence="2">
    <name type="scientific">Anoplophora glabripennis</name>
    <name type="common">Asian longhorn beetle</name>
    <name type="synonym">Anoplophora nobilis</name>
    <dbReference type="NCBI Taxonomy" id="217634"/>
    <lineage>
        <taxon>Eukaryota</taxon>
        <taxon>Metazoa</taxon>
        <taxon>Ecdysozoa</taxon>
        <taxon>Arthropoda</taxon>
        <taxon>Hexapoda</taxon>
        <taxon>Insecta</taxon>
        <taxon>Pterygota</taxon>
        <taxon>Neoptera</taxon>
        <taxon>Endopterygota</taxon>
        <taxon>Coleoptera</taxon>
        <taxon>Polyphaga</taxon>
        <taxon>Cucujiformia</taxon>
        <taxon>Chrysomeloidea</taxon>
        <taxon>Cerambycidae</taxon>
        <taxon>Lamiinae</taxon>
        <taxon>Lamiini</taxon>
        <taxon>Anoplophora</taxon>
    </lineage>
</organism>
<evidence type="ECO:0000256" key="1">
    <source>
        <dbReference type="SAM" id="Coils"/>
    </source>
</evidence>
<evidence type="ECO:0000313" key="2">
    <source>
        <dbReference type="EMBL" id="JAB66691.1"/>
    </source>
</evidence>
<protein>
    <submittedName>
        <fullName evidence="2">BAG family molecular chaperone regulator</fullName>
    </submittedName>
</protein>
<dbReference type="GO" id="GO:0050821">
    <property type="term" value="P:protein stabilization"/>
    <property type="evidence" value="ECO:0007669"/>
    <property type="project" value="TreeGrafter"/>
</dbReference>
<accession>V5IA55</accession>
<dbReference type="AlphaFoldDB" id="V5IA55"/>
<dbReference type="GO" id="GO:0051087">
    <property type="term" value="F:protein-folding chaperone binding"/>
    <property type="evidence" value="ECO:0007669"/>
    <property type="project" value="InterPro"/>
</dbReference>
<dbReference type="PANTHER" id="PTHR12334">
    <property type="entry name" value="BAG FAMILY MOLECULAR CHAPERONE REGULATOR 2"/>
    <property type="match status" value="1"/>
</dbReference>
<feature type="coiled-coil region" evidence="1">
    <location>
        <begin position="55"/>
        <end position="89"/>
    </location>
</feature>
<name>V5IA55_ANOGL</name>
<dbReference type="PANTHER" id="PTHR12334:SF6">
    <property type="entry name" value="BAG FAMILY MOLECULAR CHAPERONE REGULATOR 2"/>
    <property type="match status" value="1"/>
</dbReference>
<dbReference type="InterPro" id="IPR037689">
    <property type="entry name" value="BAG2"/>
</dbReference>
<reference evidence="2" key="1">
    <citation type="submission" date="2013-07" db="EMBL/GenBank/DDBJ databases">
        <title>Midgut Transcriptome Profiling of Anoplphora glabripennis, a Lignocellulose Degrading, Wood-Boring Cerambycid.</title>
        <authorList>
            <person name="Scully E.D."/>
            <person name="Hoover K."/>
            <person name="Carlson J.E."/>
            <person name="Tien M."/>
            <person name="Geib S.M."/>
        </authorList>
    </citation>
    <scope>NUCLEOTIDE SEQUENCE</scope>
</reference>
<dbReference type="Gene3D" id="1.20.58.890">
    <property type="match status" value="1"/>
</dbReference>
<proteinExistence type="predicted"/>
<sequence>KLASYEENFIGMDVDPMPGTSTGISTALVLQTLPKIDENDIMSTKSPKERFLELLDLLENHVEKLRKGASQLEEDRDALLSTLDSVRNADLMYELEENDRDDIHRYADRIMSRCLTVEVKVLTQRDQMQEEALFQVNHLIDGLVIALKSDPETAKAKCISYMNACSSNMVQGIMDKRFESALLGCTVDDQKKVKRRLQGLLHYFDKLKVQSLQ</sequence>
<dbReference type="GO" id="GO:0000774">
    <property type="term" value="F:adenyl-nucleotide exchange factor activity"/>
    <property type="evidence" value="ECO:0007669"/>
    <property type="project" value="InterPro"/>
</dbReference>